<organism evidence="1">
    <name type="scientific">Anguilla anguilla</name>
    <name type="common">European freshwater eel</name>
    <name type="synonym">Muraena anguilla</name>
    <dbReference type="NCBI Taxonomy" id="7936"/>
    <lineage>
        <taxon>Eukaryota</taxon>
        <taxon>Metazoa</taxon>
        <taxon>Chordata</taxon>
        <taxon>Craniata</taxon>
        <taxon>Vertebrata</taxon>
        <taxon>Euteleostomi</taxon>
        <taxon>Actinopterygii</taxon>
        <taxon>Neopterygii</taxon>
        <taxon>Teleostei</taxon>
        <taxon>Anguilliformes</taxon>
        <taxon>Anguillidae</taxon>
        <taxon>Anguilla</taxon>
    </lineage>
</organism>
<protein>
    <submittedName>
        <fullName evidence="1">Uncharacterized protein</fullName>
    </submittedName>
</protein>
<proteinExistence type="predicted"/>
<sequence>MVHGLFRRLFHISTVQPASVYANLYSHGDNQVTGFEMKRHNQKLVFLPCGRIQVLTYPLIFL</sequence>
<evidence type="ECO:0000313" key="1">
    <source>
        <dbReference type="EMBL" id="JAH73522.1"/>
    </source>
</evidence>
<name>A0A0E9V656_ANGAN</name>
<dbReference type="AlphaFoldDB" id="A0A0E9V656"/>
<reference evidence="1" key="2">
    <citation type="journal article" date="2015" name="Fish Shellfish Immunol.">
        <title>Early steps in the European eel (Anguilla anguilla)-Vibrio vulnificus interaction in the gills: Role of the RtxA13 toxin.</title>
        <authorList>
            <person name="Callol A."/>
            <person name="Pajuelo D."/>
            <person name="Ebbesson L."/>
            <person name="Teles M."/>
            <person name="MacKenzie S."/>
            <person name="Amaro C."/>
        </authorList>
    </citation>
    <scope>NUCLEOTIDE SEQUENCE</scope>
</reference>
<reference evidence="1" key="1">
    <citation type="submission" date="2014-11" db="EMBL/GenBank/DDBJ databases">
        <authorList>
            <person name="Amaro Gonzalez C."/>
        </authorList>
    </citation>
    <scope>NUCLEOTIDE SEQUENCE</scope>
</reference>
<accession>A0A0E9V656</accession>
<dbReference type="EMBL" id="GBXM01035055">
    <property type="protein sequence ID" value="JAH73522.1"/>
    <property type="molecule type" value="Transcribed_RNA"/>
</dbReference>